<keyword evidence="2" id="KW-1185">Reference proteome</keyword>
<dbReference type="InterPro" id="IPR014917">
    <property type="entry name" value="DUF1800"/>
</dbReference>
<organism evidence="1 2">
    <name type="scientific">Neolewinella lacunae</name>
    <dbReference type="NCBI Taxonomy" id="1517758"/>
    <lineage>
        <taxon>Bacteria</taxon>
        <taxon>Pseudomonadati</taxon>
        <taxon>Bacteroidota</taxon>
        <taxon>Saprospiria</taxon>
        <taxon>Saprospirales</taxon>
        <taxon>Lewinellaceae</taxon>
        <taxon>Neolewinella</taxon>
    </lineage>
</organism>
<dbReference type="Pfam" id="PF08811">
    <property type="entry name" value="DUF1800"/>
    <property type="match status" value="1"/>
</dbReference>
<proteinExistence type="predicted"/>
<accession>A0A923T8K4</accession>
<sequence length="539" mass="61551">MSATTLFAAPAVSTLAAYAGPWTFLQAAHLLRRATFAPTKNEIDEAVALGLNGSLQRLFSSIPLPAPPVYYDYEGHTQAGLGDTWIDLPIENTDRTGDGNARRRSMDAWWILSTAADGFTVREKMLLFWHNHFGIADTNDMRVVYRFMTHYRNFATGNFRELMKVMTIDPAMLVFLNGNSNTAANPNENFAREILELFTIGKGPQVAPGDYTNYTELDVAELAKAFTGWRTRYFNSVNPDQTGESYFQANRHDTSTKRLSHRFGNAEIPNNGEDEYKDVVDLIFQQDEVARYLCRKLYRHFVYYKITPGIEQSVIAPMAQILLDNDYEVGPALQALLGSEHFFEMSIVGDMIKTPLEFVHSIFRVTNFYAQANITDTYLAARVAAVHARDTGMELRNPPSVAGWTAYYQEPSFYRLWLNTTTIQQRTTFQRDATLRWFFFNRQRRYVNWLALLEDFANPFDANAMVAEMAQRFFPQPLLAEQLIAVKELLLPGLEDFVWTGEYANYTANPDDANLRESVSKRLTDMMFGMLQLAEFQVN</sequence>
<name>A0A923T8K4_9BACT</name>
<protein>
    <submittedName>
        <fullName evidence="1">DUF1800 domain-containing protein</fullName>
    </submittedName>
</protein>
<dbReference type="AlphaFoldDB" id="A0A923T8K4"/>
<comment type="caution">
    <text evidence="1">The sequence shown here is derived from an EMBL/GenBank/DDBJ whole genome shotgun (WGS) entry which is preliminary data.</text>
</comment>
<dbReference type="RefSeq" id="WP_187466739.1">
    <property type="nucleotide sequence ID" value="NZ_JACSIT010000100.1"/>
</dbReference>
<gene>
    <name evidence="1" type="ORF">H9S92_10900</name>
</gene>
<reference evidence="1" key="1">
    <citation type="submission" date="2020-08" db="EMBL/GenBank/DDBJ databases">
        <title>Lewinella bacteria from marine environments.</title>
        <authorList>
            <person name="Zhong Y."/>
        </authorList>
    </citation>
    <scope>NUCLEOTIDE SEQUENCE</scope>
    <source>
        <strain evidence="1">KCTC 42187</strain>
    </source>
</reference>
<dbReference type="Proteomes" id="UP000650081">
    <property type="component" value="Unassembled WGS sequence"/>
</dbReference>
<evidence type="ECO:0000313" key="1">
    <source>
        <dbReference type="EMBL" id="MBC6994674.1"/>
    </source>
</evidence>
<evidence type="ECO:0000313" key="2">
    <source>
        <dbReference type="Proteomes" id="UP000650081"/>
    </source>
</evidence>
<dbReference type="EMBL" id="JACSIT010000100">
    <property type="protein sequence ID" value="MBC6994674.1"/>
    <property type="molecule type" value="Genomic_DNA"/>
</dbReference>